<protein>
    <submittedName>
        <fullName evidence="1">Uncharacterized protein</fullName>
    </submittedName>
</protein>
<gene>
    <name evidence="1" type="ORF">OCBIM_22037151mg</name>
</gene>
<evidence type="ECO:0000313" key="1">
    <source>
        <dbReference type="EMBL" id="KOF95809.1"/>
    </source>
</evidence>
<name>A0A0L8I3A7_OCTBM</name>
<proteinExistence type="predicted"/>
<organism evidence="1">
    <name type="scientific">Octopus bimaculoides</name>
    <name type="common">California two-spotted octopus</name>
    <dbReference type="NCBI Taxonomy" id="37653"/>
    <lineage>
        <taxon>Eukaryota</taxon>
        <taxon>Metazoa</taxon>
        <taxon>Spiralia</taxon>
        <taxon>Lophotrochozoa</taxon>
        <taxon>Mollusca</taxon>
        <taxon>Cephalopoda</taxon>
        <taxon>Coleoidea</taxon>
        <taxon>Octopodiformes</taxon>
        <taxon>Octopoda</taxon>
        <taxon>Incirrata</taxon>
        <taxon>Octopodidae</taxon>
        <taxon>Octopus</taxon>
    </lineage>
</organism>
<sequence>MNQFITCKPIVLPEARYTCRSTNEEKVTSTKPSLNIEHKHYTSFRDIERKNTRTFYSYVWTLKNKKTKCLMTSSGRSFVRCKLYRNGIKICKLYIAEKSLLFKFQILSLKIFYFDKNFLKNLNDQITMIFFNRRMYRLSLSIFCFNRYS</sequence>
<dbReference type="AlphaFoldDB" id="A0A0L8I3A7"/>
<accession>A0A0L8I3A7</accession>
<reference evidence="1" key="1">
    <citation type="submission" date="2015-07" db="EMBL/GenBank/DDBJ databases">
        <title>MeaNS - Measles Nucleotide Surveillance Program.</title>
        <authorList>
            <person name="Tran T."/>
            <person name="Druce J."/>
        </authorList>
    </citation>
    <scope>NUCLEOTIDE SEQUENCE</scope>
    <source>
        <strain evidence="1">UCB-OBI-ISO-001</strain>
        <tissue evidence="1">Gonad</tissue>
    </source>
</reference>
<dbReference type="EMBL" id="KQ416677">
    <property type="protein sequence ID" value="KOF95809.1"/>
    <property type="molecule type" value="Genomic_DNA"/>
</dbReference>